<evidence type="ECO:0000313" key="3">
    <source>
        <dbReference type="EMBL" id="QOV87465.1"/>
    </source>
</evidence>
<reference evidence="3 4" key="1">
    <citation type="submission" date="2020-10" db="EMBL/GenBank/DDBJ databases">
        <title>Wide distribution of Phycisphaera-like planctomycetes from WD2101 soil group in peatlands and genome analysis of the first cultivated representative.</title>
        <authorList>
            <person name="Dedysh S.N."/>
            <person name="Beletsky A.V."/>
            <person name="Ivanova A."/>
            <person name="Kulichevskaya I.S."/>
            <person name="Suzina N.E."/>
            <person name="Philippov D.A."/>
            <person name="Rakitin A.L."/>
            <person name="Mardanov A.V."/>
            <person name="Ravin N.V."/>
        </authorList>
    </citation>
    <scope>NUCLEOTIDE SEQUENCE [LARGE SCALE GENOMIC DNA]</scope>
    <source>
        <strain evidence="3 4">M1803</strain>
    </source>
</reference>
<sequence length="97" mass="10139">MSSVNNIGNTSPVYTVNRPGPRPVAAPATTSPARGTDTVELSSGAQVGGFMEILKAGGDVRTDKVAQIKAQIAAGTYDDDKKFDLATDRMLEDLLEG</sequence>
<keyword evidence="3" id="KW-0966">Cell projection</keyword>
<dbReference type="Proteomes" id="UP000593765">
    <property type="component" value="Chromosome"/>
</dbReference>
<evidence type="ECO:0000313" key="4">
    <source>
        <dbReference type="Proteomes" id="UP000593765"/>
    </source>
</evidence>
<feature type="compositionally biased region" description="Polar residues" evidence="1">
    <location>
        <begin position="28"/>
        <end position="39"/>
    </location>
</feature>
<proteinExistence type="predicted"/>
<organism evidence="3 4">
    <name type="scientific">Humisphaera borealis</name>
    <dbReference type="NCBI Taxonomy" id="2807512"/>
    <lineage>
        <taxon>Bacteria</taxon>
        <taxon>Pseudomonadati</taxon>
        <taxon>Planctomycetota</taxon>
        <taxon>Phycisphaerae</taxon>
        <taxon>Tepidisphaerales</taxon>
        <taxon>Tepidisphaeraceae</taxon>
        <taxon>Humisphaera</taxon>
    </lineage>
</organism>
<dbReference type="EMBL" id="CP063458">
    <property type="protein sequence ID" value="QOV87465.1"/>
    <property type="molecule type" value="Genomic_DNA"/>
</dbReference>
<dbReference type="KEGG" id="hbs:IPV69_14325"/>
<dbReference type="InterPro" id="IPR035890">
    <property type="entry name" value="Anti-sigma-28_factor_FlgM_sf"/>
</dbReference>
<name>A0A7M2WPL6_9BACT</name>
<accession>A0A7M2WPL6</accession>
<feature type="domain" description="Anti-sigma-28 factor FlgM C-terminal" evidence="2">
    <location>
        <begin position="37"/>
        <end position="78"/>
    </location>
</feature>
<dbReference type="RefSeq" id="WP_206290368.1">
    <property type="nucleotide sequence ID" value="NZ_CP063458.1"/>
</dbReference>
<dbReference type="SUPFAM" id="SSF101498">
    <property type="entry name" value="Anti-sigma factor FlgM"/>
    <property type="match status" value="1"/>
</dbReference>
<feature type="region of interest" description="Disordered" evidence="1">
    <location>
        <begin position="1"/>
        <end position="39"/>
    </location>
</feature>
<feature type="compositionally biased region" description="Polar residues" evidence="1">
    <location>
        <begin position="1"/>
        <end position="14"/>
    </location>
</feature>
<keyword evidence="3" id="KW-0282">Flagellum</keyword>
<evidence type="ECO:0000256" key="1">
    <source>
        <dbReference type="SAM" id="MobiDB-lite"/>
    </source>
</evidence>
<evidence type="ECO:0000259" key="2">
    <source>
        <dbReference type="Pfam" id="PF04316"/>
    </source>
</evidence>
<dbReference type="InterPro" id="IPR031316">
    <property type="entry name" value="FlgM_C"/>
</dbReference>
<protein>
    <submittedName>
        <fullName evidence="3">Flagellar biosynthesis anti-sigma factor FlgM</fullName>
    </submittedName>
</protein>
<keyword evidence="4" id="KW-1185">Reference proteome</keyword>
<dbReference type="AlphaFoldDB" id="A0A7M2WPL6"/>
<dbReference type="Pfam" id="PF04316">
    <property type="entry name" value="FlgM"/>
    <property type="match status" value="1"/>
</dbReference>
<gene>
    <name evidence="3" type="ORF">IPV69_14325</name>
</gene>
<keyword evidence="3" id="KW-0969">Cilium</keyword>